<keyword evidence="5 7" id="KW-0472">Membrane</keyword>
<feature type="chain" id="PRO_5010249186" evidence="8">
    <location>
        <begin position="23"/>
        <end position="1051"/>
    </location>
</feature>
<feature type="domain" description="TonB-dependent receptor plug" evidence="9">
    <location>
        <begin position="114"/>
        <end position="221"/>
    </location>
</feature>
<evidence type="ECO:0000256" key="7">
    <source>
        <dbReference type="PROSITE-ProRule" id="PRU01360"/>
    </source>
</evidence>
<dbReference type="InterPro" id="IPR012910">
    <property type="entry name" value="Plug_dom"/>
</dbReference>
<comment type="similarity">
    <text evidence="7">Belongs to the TonB-dependent receptor family.</text>
</comment>
<dbReference type="SUPFAM" id="SSF49464">
    <property type="entry name" value="Carboxypeptidase regulatory domain-like"/>
    <property type="match status" value="1"/>
</dbReference>
<dbReference type="InterPro" id="IPR023996">
    <property type="entry name" value="TonB-dep_OMP_SusC/RagA"/>
</dbReference>
<dbReference type="InterPro" id="IPR008969">
    <property type="entry name" value="CarboxyPept-like_regulatory"/>
</dbReference>
<dbReference type="SUPFAM" id="SSF56935">
    <property type="entry name" value="Porins"/>
    <property type="match status" value="1"/>
</dbReference>
<evidence type="ECO:0000256" key="6">
    <source>
        <dbReference type="ARBA" id="ARBA00023237"/>
    </source>
</evidence>
<dbReference type="Proteomes" id="UP000183077">
    <property type="component" value="Unassembled WGS sequence"/>
</dbReference>
<dbReference type="InterPro" id="IPR039426">
    <property type="entry name" value="TonB-dep_rcpt-like"/>
</dbReference>
<dbReference type="EMBL" id="FNYS01000001">
    <property type="protein sequence ID" value="SEI49320.1"/>
    <property type="molecule type" value="Genomic_DNA"/>
</dbReference>
<dbReference type="GO" id="GO:0009279">
    <property type="term" value="C:cell outer membrane"/>
    <property type="evidence" value="ECO:0007669"/>
    <property type="project" value="UniProtKB-SubCell"/>
</dbReference>
<evidence type="ECO:0000256" key="5">
    <source>
        <dbReference type="ARBA" id="ARBA00023136"/>
    </source>
</evidence>
<dbReference type="InterPro" id="IPR023997">
    <property type="entry name" value="TonB-dep_OMP_SusC/RagA_CS"/>
</dbReference>
<dbReference type="FunFam" id="2.170.130.10:FF:000003">
    <property type="entry name" value="SusC/RagA family TonB-linked outer membrane protein"/>
    <property type="match status" value="1"/>
</dbReference>
<dbReference type="NCBIfam" id="TIGR04056">
    <property type="entry name" value="OMP_RagA_SusC"/>
    <property type="match status" value="1"/>
</dbReference>
<reference evidence="10 11" key="1">
    <citation type="submission" date="2016-10" db="EMBL/GenBank/DDBJ databases">
        <authorList>
            <person name="de Groot N.N."/>
        </authorList>
    </citation>
    <scope>NUCLEOTIDE SEQUENCE [LARGE SCALE GENOMIC DNA]</scope>
    <source>
        <strain evidence="10 11">DSM 23048</strain>
    </source>
</reference>
<feature type="signal peptide" evidence="8">
    <location>
        <begin position="1"/>
        <end position="22"/>
    </location>
</feature>
<keyword evidence="4 7" id="KW-0812">Transmembrane</keyword>
<evidence type="ECO:0000256" key="2">
    <source>
        <dbReference type="ARBA" id="ARBA00022448"/>
    </source>
</evidence>
<dbReference type="Gene3D" id="2.60.40.1120">
    <property type="entry name" value="Carboxypeptidase-like, regulatory domain"/>
    <property type="match status" value="1"/>
</dbReference>
<dbReference type="PROSITE" id="PS52016">
    <property type="entry name" value="TONB_DEPENDENT_REC_3"/>
    <property type="match status" value="1"/>
</dbReference>
<comment type="subcellular location">
    <subcellularLocation>
        <location evidence="1 7">Cell outer membrane</location>
        <topology evidence="1 7">Multi-pass membrane protein</topology>
    </subcellularLocation>
</comment>
<dbReference type="Pfam" id="PF13715">
    <property type="entry name" value="CarbopepD_reg_2"/>
    <property type="match status" value="1"/>
</dbReference>
<evidence type="ECO:0000259" key="9">
    <source>
        <dbReference type="Pfam" id="PF07715"/>
    </source>
</evidence>
<dbReference type="AlphaFoldDB" id="A0A1H6RC09"/>
<evidence type="ECO:0000256" key="8">
    <source>
        <dbReference type="SAM" id="SignalP"/>
    </source>
</evidence>
<name>A0A1H6RC09_9FLAO</name>
<organism evidence="10 11">
    <name type="scientific">Myroides marinus</name>
    <dbReference type="NCBI Taxonomy" id="703342"/>
    <lineage>
        <taxon>Bacteria</taxon>
        <taxon>Pseudomonadati</taxon>
        <taxon>Bacteroidota</taxon>
        <taxon>Flavobacteriia</taxon>
        <taxon>Flavobacteriales</taxon>
        <taxon>Flavobacteriaceae</taxon>
        <taxon>Myroides</taxon>
    </lineage>
</organism>
<accession>A0A1H6RC09</accession>
<dbReference type="InterPro" id="IPR037066">
    <property type="entry name" value="Plug_dom_sf"/>
</dbReference>
<dbReference type="RefSeq" id="WP_074744135.1">
    <property type="nucleotide sequence ID" value="NZ_FNYS01000001.1"/>
</dbReference>
<gene>
    <name evidence="10" type="ORF">SAMN04488018_101158</name>
</gene>
<dbReference type="Gene3D" id="2.170.130.10">
    <property type="entry name" value="TonB-dependent receptor, plug domain"/>
    <property type="match status" value="1"/>
</dbReference>
<evidence type="ECO:0000256" key="3">
    <source>
        <dbReference type="ARBA" id="ARBA00022452"/>
    </source>
</evidence>
<dbReference type="Gene3D" id="2.40.170.20">
    <property type="entry name" value="TonB-dependent receptor, beta-barrel domain"/>
    <property type="match status" value="1"/>
</dbReference>
<evidence type="ECO:0000256" key="1">
    <source>
        <dbReference type="ARBA" id="ARBA00004571"/>
    </source>
</evidence>
<proteinExistence type="inferred from homology"/>
<dbReference type="GeneID" id="82255393"/>
<keyword evidence="2 7" id="KW-0813">Transport</keyword>
<evidence type="ECO:0000313" key="10">
    <source>
        <dbReference type="EMBL" id="SEI49320.1"/>
    </source>
</evidence>
<protein>
    <submittedName>
        <fullName evidence="10">TonB-linked outer membrane protein, SusC/RagA family</fullName>
    </submittedName>
</protein>
<dbReference type="NCBIfam" id="TIGR04057">
    <property type="entry name" value="SusC_RagA_signa"/>
    <property type="match status" value="1"/>
</dbReference>
<evidence type="ECO:0000256" key="4">
    <source>
        <dbReference type="ARBA" id="ARBA00022692"/>
    </source>
</evidence>
<evidence type="ECO:0000313" key="11">
    <source>
        <dbReference type="Proteomes" id="UP000183077"/>
    </source>
</evidence>
<dbReference type="Pfam" id="PF07715">
    <property type="entry name" value="Plug"/>
    <property type="match status" value="1"/>
</dbReference>
<keyword evidence="6 7" id="KW-0998">Cell outer membrane</keyword>
<sequence length="1051" mass="115987">MISKLRWTLALAAGLAVQTSFAQQKTLSGVVSEGGLPLPGVTVVIKGTQEGTQTDLDGKYSLKVKPGDVLVYSFIGMNDKEYKVSTANNYNVSLESEDSMLEEVVVTAYGTQSKTSIAGSVAVVDSKQIRDVTTSDVTQGLVGKVAGVQIMNNSGSPGDNATIRFRGVGSISASSEPLLVVDGVPFNGTLNSINNADIETISFLKDASAAALYGNRGANGVIIITTKRGQSGKTNVSFDTKVGIASSKFQDYDKMTSPSKYYESYYGALRNSYMSNGKSFADASQLASKGLIREYSDKLGSGLGYNIYNVPDNQLIDPATGKMNPNAQLMYHELYDDYLFRDGLFTQNNLSISGGTDNTTFLMSLGHEKNEGIVANNDYQKITGRLSIDSRINKTFKVGGSVNYAHIERENPMGGDYIRGNNTAYANPFFWSSRIAPIYPVHAYDASGNIMRDDNGSVMYDDGSGSVSPNLRPFGQNANPYASGTYDYRKTVGDQLFTSAYLDMRLAEGLTFKYVISADMNSDILRYTMNPVYGSGTGVNGRANQQDNKMYAVTNQQLLNYNKWFGQHSVDFLVGHETMDRKKDNLYVQRTNMLFPDSPYIDHAAVINSANGGNETYSLEGYFAKLNYGYNNKYFVNASIRRDASSYFHPDNKWGTFFGVGGAWVISSENFMKNITWIDQLKIKSSYGEQGNDNLLVMNPFQNQYSITPSFDPDAPIKIVGESKGNKDITWEVNKNFNVGFEGSFLNGRIAVDAEYFVRKVDDMLFFVPQPVVTGFKTMPYNAGNMKNTGFEVSLTGDIVRTNDLKVSLNVNGTHYKNEITKLPNGQKSIISGQFIREEGGSIYEYYLKEYVGVNQENGNAQFIKINEKTGERTITENWNDASYQRIDKSPLPKLYGGFGLNVEYKGFDLSANFAYQFGGYGYDTKYTNFFALKAGQNLHNDFDKTWNPVTKQGSMPRVDVDDKSNAYSGSTMALIKSDYLSLQNVTVGYTFNKDVVSSIGLSRLRLYATVDNAALWSKRQGYDPRLNLTGLSGTGYPLYTTFAFGANIQF</sequence>
<dbReference type="InterPro" id="IPR036942">
    <property type="entry name" value="Beta-barrel_TonB_sf"/>
</dbReference>
<keyword evidence="3 7" id="KW-1134">Transmembrane beta strand</keyword>
<keyword evidence="8" id="KW-0732">Signal</keyword>